<keyword evidence="2" id="KW-1185">Reference proteome</keyword>
<dbReference type="Proteomes" id="UP001143856">
    <property type="component" value="Unassembled WGS sequence"/>
</dbReference>
<reference evidence="1" key="1">
    <citation type="submission" date="2022-10" db="EMBL/GenBank/DDBJ databases">
        <title>Genome Sequence of Xylaria curta.</title>
        <authorList>
            <person name="Buettner E."/>
        </authorList>
    </citation>
    <scope>NUCLEOTIDE SEQUENCE</scope>
    <source>
        <strain evidence="1">Babe10</strain>
    </source>
</reference>
<evidence type="ECO:0000313" key="1">
    <source>
        <dbReference type="EMBL" id="KAJ2995827.1"/>
    </source>
</evidence>
<accession>A0ACC1PP19</accession>
<organism evidence="1 2">
    <name type="scientific">Xylaria curta</name>
    <dbReference type="NCBI Taxonomy" id="42375"/>
    <lineage>
        <taxon>Eukaryota</taxon>
        <taxon>Fungi</taxon>
        <taxon>Dikarya</taxon>
        <taxon>Ascomycota</taxon>
        <taxon>Pezizomycotina</taxon>
        <taxon>Sordariomycetes</taxon>
        <taxon>Xylariomycetidae</taxon>
        <taxon>Xylariales</taxon>
        <taxon>Xylariaceae</taxon>
        <taxon>Xylaria</taxon>
    </lineage>
</organism>
<name>A0ACC1PP19_9PEZI</name>
<sequence>MAAPVVTRIIPVATTFAITMCHFDQLLIFSSLHSTTNVAGRGARGVAPHVMRKYVQGALPIIIVLEFTSYGTLGWNVYHRLPMWKWYSVGLLCFLSHLVNAPYSWRLITMIMKGDEETEKHEKKELSAALDKFLFMTKLRLVFTEFPLLFIVVSGALAGI</sequence>
<proteinExistence type="predicted"/>
<dbReference type="EMBL" id="JAPDGR010000119">
    <property type="protein sequence ID" value="KAJ2995827.1"/>
    <property type="molecule type" value="Genomic_DNA"/>
</dbReference>
<protein>
    <submittedName>
        <fullName evidence="1">Uncharacterized protein</fullName>
    </submittedName>
</protein>
<gene>
    <name evidence="1" type="ORF">NUW58_g1157</name>
</gene>
<comment type="caution">
    <text evidence="1">The sequence shown here is derived from an EMBL/GenBank/DDBJ whole genome shotgun (WGS) entry which is preliminary data.</text>
</comment>
<evidence type="ECO:0000313" key="2">
    <source>
        <dbReference type="Proteomes" id="UP001143856"/>
    </source>
</evidence>